<feature type="transmembrane region" description="Helical" evidence="1">
    <location>
        <begin position="132"/>
        <end position="153"/>
    </location>
</feature>
<accession>A0A0H3XIT1</accession>
<keyword evidence="1" id="KW-0472">Membrane</keyword>
<keyword evidence="3" id="KW-1185">Reference proteome</keyword>
<proteinExistence type="predicted"/>
<keyword evidence="1" id="KW-1133">Transmembrane helix</keyword>
<reference evidence="3" key="2">
    <citation type="submission" date="2015-06" db="EMBL/GenBank/DDBJ databases">
        <title>Complete genome sequence of Spiroplasma eriocheiris TDA-040725-5 (DSM 21848).</title>
        <authorList>
            <person name="Lo W.-S."/>
            <person name="Kuo C.-H."/>
        </authorList>
    </citation>
    <scope>NUCLEOTIDE SEQUENCE [LARGE SCALE GENOMIC DNA]</scope>
    <source>
        <strain evidence="3">TDA-040725-5</strain>
    </source>
</reference>
<protein>
    <recommendedName>
        <fullName evidence="4">Transmembrane protein</fullName>
    </recommendedName>
</protein>
<name>A0A0H3XIT1_9MOLU</name>
<dbReference type="RefSeq" id="WP_047790942.1">
    <property type="nucleotide sequence ID" value="NZ_CP011856.1"/>
</dbReference>
<reference evidence="2 3" key="1">
    <citation type="journal article" date="2015" name="Genome Biol. Evol.">
        <title>Found and Lost: The Fates of Horizontally Acquired Genes in Arthropod-Symbiotic Spiroplasma.</title>
        <authorList>
            <person name="Lo W.S."/>
            <person name="Gasparich G.E."/>
            <person name="Kuo C.H."/>
        </authorList>
    </citation>
    <scope>NUCLEOTIDE SEQUENCE [LARGE SCALE GENOMIC DNA]</scope>
    <source>
        <strain evidence="3">TDA-040725-5</strain>
    </source>
</reference>
<dbReference type="EMBL" id="CP011856">
    <property type="protein sequence ID" value="AKM53656.1"/>
    <property type="molecule type" value="Genomic_DNA"/>
</dbReference>
<organism evidence="2 3">
    <name type="scientific">Spiroplasma eriocheiris</name>
    <dbReference type="NCBI Taxonomy" id="315358"/>
    <lineage>
        <taxon>Bacteria</taxon>
        <taxon>Bacillati</taxon>
        <taxon>Mycoplasmatota</taxon>
        <taxon>Mollicutes</taxon>
        <taxon>Entomoplasmatales</taxon>
        <taxon>Spiroplasmataceae</taxon>
        <taxon>Spiroplasma</taxon>
    </lineage>
</organism>
<evidence type="ECO:0000256" key="1">
    <source>
        <dbReference type="SAM" id="Phobius"/>
    </source>
</evidence>
<dbReference type="KEGG" id="seri:SERIO_v1c00540"/>
<feature type="transmembrane region" description="Helical" evidence="1">
    <location>
        <begin position="94"/>
        <end position="112"/>
    </location>
</feature>
<sequence>MNTKTRRKISLLWTAILLITTIIICAIFYVVAGQEKTSQMLWLDFLIEFGLSVGSFICCYSVPFCFNRSRYPFVTCQPDELYDSFLAKLSPYGWIWLFVFPFLLGITIPTVYLVLSLTSSFNDETINITNRLVIYFISIILILINNFVFINIIKKLQININNDFETKR</sequence>
<evidence type="ECO:0000313" key="3">
    <source>
        <dbReference type="Proteomes" id="UP000035661"/>
    </source>
</evidence>
<feature type="transmembrane region" description="Helical" evidence="1">
    <location>
        <begin position="45"/>
        <end position="66"/>
    </location>
</feature>
<dbReference type="STRING" id="315358.SERIO_v1c00540"/>
<evidence type="ECO:0008006" key="4">
    <source>
        <dbReference type="Google" id="ProtNLM"/>
    </source>
</evidence>
<gene>
    <name evidence="2" type="ORF">SERIO_v1c00540</name>
</gene>
<dbReference type="PATRIC" id="fig|743698.3.peg.55"/>
<keyword evidence="1" id="KW-0812">Transmembrane</keyword>
<evidence type="ECO:0000313" key="2">
    <source>
        <dbReference type="EMBL" id="AKM53656.1"/>
    </source>
</evidence>
<dbReference type="Proteomes" id="UP000035661">
    <property type="component" value="Chromosome"/>
</dbReference>
<dbReference type="AlphaFoldDB" id="A0A0H3XIT1"/>
<feature type="transmembrane region" description="Helical" evidence="1">
    <location>
        <begin position="12"/>
        <end position="33"/>
    </location>
</feature>